<feature type="binding site" evidence="5">
    <location>
        <position position="39"/>
    </location>
    <ligand>
        <name>S-adenosyl-L-methionine</name>
        <dbReference type="ChEBI" id="CHEBI:59789"/>
    </ligand>
</feature>
<comment type="function">
    <text evidence="5">O-methyltransferase that catalyzes the 2 O-methylation steps in the ubiquinone biosynthetic pathway.</text>
</comment>
<accession>A0AA90NXT7</accession>
<feature type="binding site" evidence="5">
    <location>
        <position position="123"/>
    </location>
    <ligand>
        <name>S-adenosyl-L-methionine</name>
        <dbReference type="ChEBI" id="CHEBI:59789"/>
    </ligand>
</feature>
<dbReference type="Pfam" id="PF13489">
    <property type="entry name" value="Methyltransf_23"/>
    <property type="match status" value="1"/>
</dbReference>
<dbReference type="GO" id="GO:0032259">
    <property type="term" value="P:methylation"/>
    <property type="evidence" value="ECO:0007669"/>
    <property type="project" value="UniProtKB-KW"/>
</dbReference>
<dbReference type="SUPFAM" id="SSF53335">
    <property type="entry name" value="S-adenosyl-L-methionine-dependent methyltransferases"/>
    <property type="match status" value="1"/>
</dbReference>
<name>A0AA90NXT7_9GAMM</name>
<dbReference type="GO" id="GO:0010420">
    <property type="term" value="F:polyprenyldihydroxybenzoate methyltransferase activity"/>
    <property type="evidence" value="ECO:0007669"/>
    <property type="project" value="InterPro"/>
</dbReference>
<dbReference type="EMBL" id="JASXSV010000022">
    <property type="protein sequence ID" value="MDP0589848.1"/>
    <property type="molecule type" value="Genomic_DNA"/>
</dbReference>
<dbReference type="NCBIfam" id="TIGR01983">
    <property type="entry name" value="UbiG"/>
    <property type="match status" value="1"/>
</dbReference>
<proteinExistence type="inferred from homology"/>
<keyword evidence="1 5" id="KW-0489">Methyltransferase</keyword>
<dbReference type="CDD" id="cd02440">
    <property type="entry name" value="AdoMet_MTases"/>
    <property type="match status" value="1"/>
</dbReference>
<dbReference type="GO" id="GO:0061542">
    <property type="term" value="F:3-demethylubiquinol 3-O-methyltransferase activity"/>
    <property type="evidence" value="ECO:0007669"/>
    <property type="project" value="UniProtKB-UniRule"/>
</dbReference>
<protein>
    <recommendedName>
        <fullName evidence="5">Ubiquinone biosynthesis O-methyltransferase</fullName>
    </recommendedName>
    <alternativeName>
        <fullName evidence="5">2-polyprenyl-6-hydroxyphenol methylase</fullName>
        <ecNumber evidence="5">2.1.1.222</ecNumber>
    </alternativeName>
    <alternativeName>
        <fullName evidence="5">3-demethylubiquinone 3-O-methyltransferase</fullName>
        <ecNumber evidence="5">2.1.1.64</ecNumber>
    </alternativeName>
</protein>
<gene>
    <name evidence="5 6" type="primary">ubiG</name>
    <name evidence="6" type="ORF">QS748_11920</name>
</gene>
<comment type="similarity">
    <text evidence="5">Belongs to the methyltransferase superfamily. UbiG/COQ3 family.</text>
</comment>
<dbReference type="Proteomes" id="UP001178148">
    <property type="component" value="Unassembled WGS sequence"/>
</dbReference>
<dbReference type="EC" id="2.1.1.222" evidence="5"/>
<evidence type="ECO:0000256" key="4">
    <source>
        <dbReference type="ARBA" id="ARBA00022691"/>
    </source>
</evidence>
<dbReference type="GO" id="GO:0102208">
    <property type="term" value="F:2-polyprenyl-6-hydroxyphenol methylase activity"/>
    <property type="evidence" value="ECO:0007669"/>
    <property type="project" value="UniProtKB-EC"/>
</dbReference>
<comment type="caution">
    <text evidence="6">The sequence shown here is derived from an EMBL/GenBank/DDBJ whole genome shotgun (WGS) entry which is preliminary data.</text>
</comment>
<keyword evidence="2 5" id="KW-0808">Transferase</keyword>
<evidence type="ECO:0000256" key="3">
    <source>
        <dbReference type="ARBA" id="ARBA00022688"/>
    </source>
</evidence>
<dbReference type="FunFam" id="3.40.50.150:FF:000028">
    <property type="entry name" value="Ubiquinone biosynthesis O-methyltransferase"/>
    <property type="match status" value="1"/>
</dbReference>
<comment type="catalytic activity">
    <reaction evidence="5">
        <text>a 3-(all-trans-polyprenyl)benzene-1,2-diol + S-adenosyl-L-methionine = a 2-methoxy-6-(all-trans-polyprenyl)phenol + S-adenosyl-L-homocysteine + H(+)</text>
        <dbReference type="Rhea" id="RHEA:31411"/>
        <dbReference type="Rhea" id="RHEA-COMP:9550"/>
        <dbReference type="Rhea" id="RHEA-COMP:9551"/>
        <dbReference type="ChEBI" id="CHEBI:15378"/>
        <dbReference type="ChEBI" id="CHEBI:57856"/>
        <dbReference type="ChEBI" id="CHEBI:59789"/>
        <dbReference type="ChEBI" id="CHEBI:62729"/>
        <dbReference type="ChEBI" id="CHEBI:62731"/>
        <dbReference type="EC" id="2.1.1.222"/>
    </reaction>
</comment>
<comment type="catalytic activity">
    <reaction evidence="5">
        <text>a 3-demethylubiquinol + S-adenosyl-L-methionine = a ubiquinol + S-adenosyl-L-homocysteine + H(+)</text>
        <dbReference type="Rhea" id="RHEA:44380"/>
        <dbReference type="Rhea" id="RHEA-COMP:9566"/>
        <dbReference type="Rhea" id="RHEA-COMP:10914"/>
        <dbReference type="ChEBI" id="CHEBI:15378"/>
        <dbReference type="ChEBI" id="CHEBI:17976"/>
        <dbReference type="ChEBI" id="CHEBI:57856"/>
        <dbReference type="ChEBI" id="CHEBI:59789"/>
        <dbReference type="ChEBI" id="CHEBI:84422"/>
        <dbReference type="EC" id="2.1.1.64"/>
    </reaction>
</comment>
<dbReference type="EC" id="2.1.1.64" evidence="5"/>
<dbReference type="Gene3D" id="3.40.50.150">
    <property type="entry name" value="Vaccinia Virus protein VP39"/>
    <property type="match status" value="1"/>
</dbReference>
<dbReference type="PANTHER" id="PTHR43464:SF19">
    <property type="entry name" value="UBIQUINONE BIOSYNTHESIS O-METHYLTRANSFERASE, MITOCHONDRIAL"/>
    <property type="match status" value="1"/>
</dbReference>
<evidence type="ECO:0000256" key="2">
    <source>
        <dbReference type="ARBA" id="ARBA00022679"/>
    </source>
</evidence>
<comment type="pathway">
    <text evidence="5">Cofactor biosynthesis; ubiquinone biosynthesis.</text>
</comment>
<evidence type="ECO:0000256" key="1">
    <source>
        <dbReference type="ARBA" id="ARBA00022603"/>
    </source>
</evidence>
<keyword evidence="3 5" id="KW-0831">Ubiquinone biosynthesis</keyword>
<keyword evidence="7" id="KW-1185">Reference proteome</keyword>
<reference evidence="6 7" key="1">
    <citation type="journal article" date="2023" name="bioRxiv">
        <title>An intranuclear bacterial parasite of deep-sea mussels expresses apoptosis inhibitors acquired from its host.</title>
        <authorList>
            <person name="Gonzalez Porras M.A."/>
            <person name="Assie A."/>
            <person name="Tietjen M."/>
            <person name="Violette M."/>
            <person name="Kleiner M."/>
            <person name="Gruber-Vodicka H."/>
            <person name="Dubilier N."/>
            <person name="Leisch N."/>
        </authorList>
    </citation>
    <scope>NUCLEOTIDE SEQUENCE [LARGE SCALE GENOMIC DNA]</scope>
    <source>
        <strain evidence="6">IAP13</strain>
    </source>
</reference>
<evidence type="ECO:0000313" key="7">
    <source>
        <dbReference type="Proteomes" id="UP001178148"/>
    </source>
</evidence>
<dbReference type="PANTHER" id="PTHR43464">
    <property type="entry name" value="METHYLTRANSFERASE"/>
    <property type="match status" value="1"/>
</dbReference>
<organism evidence="6 7">
    <name type="scientific">Candidatus Endonucleibacter bathymodioli</name>
    <dbReference type="NCBI Taxonomy" id="539814"/>
    <lineage>
        <taxon>Bacteria</taxon>
        <taxon>Pseudomonadati</taxon>
        <taxon>Pseudomonadota</taxon>
        <taxon>Gammaproteobacteria</taxon>
        <taxon>Oceanospirillales</taxon>
        <taxon>Endozoicomonadaceae</taxon>
        <taxon>Candidatus Endonucleibacter</taxon>
    </lineage>
</organism>
<evidence type="ECO:0000313" key="6">
    <source>
        <dbReference type="EMBL" id="MDP0589848.1"/>
    </source>
</evidence>
<dbReference type="HAMAP" id="MF_00472">
    <property type="entry name" value="UbiG"/>
    <property type="match status" value="1"/>
</dbReference>
<dbReference type="AlphaFoldDB" id="A0AA90NXT7"/>
<sequence length="236" mass="26630">MPSTQNVDSEEIAKFEQLASRWWDPESEFNPLHAINPLRLNFIDQRIGLAKKKVLDVGCGGGILSESMALRGAIITGIDMGDAPLSVARLHSTESNVEVNYRKITVEELAEEMPSEFDAITCLEMLEHVPDPASVVQACSKLLKPNGDIFFATLNRTTKSWLFAIIAAEYILKILPKGTHKHSKFIKPHELSRWMRQNNIKLREISGLTYNPLTKVYRLNKTDTDVNYILHGKLQT</sequence>
<keyword evidence="4 5" id="KW-0949">S-adenosyl-L-methionine</keyword>
<feature type="binding site" evidence="5">
    <location>
        <position position="79"/>
    </location>
    <ligand>
        <name>S-adenosyl-L-methionine</name>
        <dbReference type="ChEBI" id="CHEBI:59789"/>
    </ligand>
</feature>
<feature type="binding site" evidence="5">
    <location>
        <position position="58"/>
    </location>
    <ligand>
        <name>S-adenosyl-L-methionine</name>
        <dbReference type="ChEBI" id="CHEBI:59789"/>
    </ligand>
</feature>
<evidence type="ECO:0000256" key="5">
    <source>
        <dbReference type="HAMAP-Rule" id="MF_00472"/>
    </source>
</evidence>
<dbReference type="InterPro" id="IPR029063">
    <property type="entry name" value="SAM-dependent_MTases_sf"/>
</dbReference>
<dbReference type="InterPro" id="IPR010233">
    <property type="entry name" value="UbiG_MeTrfase"/>
</dbReference>